<proteinExistence type="predicted"/>
<protein>
    <submittedName>
        <fullName evidence="1">Uncharacterized protein</fullName>
    </submittedName>
</protein>
<reference evidence="1 2" key="1">
    <citation type="submission" date="2020-08" db="EMBL/GenBank/DDBJ databases">
        <title>Genomic Encyclopedia of Type Strains, Phase III (KMG-III): the genomes of soil and plant-associated and newly described type strains.</title>
        <authorList>
            <person name="Whitman W."/>
        </authorList>
    </citation>
    <scope>NUCLEOTIDE SEQUENCE [LARGE SCALE GENOMIC DNA]</scope>
    <source>
        <strain evidence="1 2">CECT 7015</strain>
    </source>
</reference>
<dbReference type="Proteomes" id="UP000554520">
    <property type="component" value="Unassembled WGS sequence"/>
</dbReference>
<organism evidence="1 2">
    <name type="scientific">Phyllobacterium trifolii</name>
    <dbReference type="NCBI Taxonomy" id="300193"/>
    <lineage>
        <taxon>Bacteria</taxon>
        <taxon>Pseudomonadati</taxon>
        <taxon>Pseudomonadota</taxon>
        <taxon>Alphaproteobacteria</taxon>
        <taxon>Hyphomicrobiales</taxon>
        <taxon>Phyllobacteriaceae</taxon>
        <taxon>Phyllobacterium</taxon>
    </lineage>
</organism>
<dbReference type="EMBL" id="JACHXN010000019">
    <property type="protein sequence ID" value="MBB3148406.1"/>
    <property type="molecule type" value="Genomic_DNA"/>
</dbReference>
<gene>
    <name evidence="1" type="ORF">FHS21_004853</name>
</gene>
<dbReference type="RefSeq" id="WP_183664183.1">
    <property type="nucleotide sequence ID" value="NZ_JACHXN010000019.1"/>
</dbReference>
<accession>A0A839UBG8</accession>
<evidence type="ECO:0000313" key="2">
    <source>
        <dbReference type="Proteomes" id="UP000554520"/>
    </source>
</evidence>
<comment type="caution">
    <text evidence="1">The sequence shown here is derived from an EMBL/GenBank/DDBJ whole genome shotgun (WGS) entry which is preliminary data.</text>
</comment>
<keyword evidence="2" id="KW-1185">Reference proteome</keyword>
<sequence length="74" mass="8275">MAQTLLVKNKIVEQRTTARCAMRIERTPPPIGARTFRNSLRLGTECLLGRTALMLIRVTHTQMAASCGDHLLKL</sequence>
<dbReference type="AlphaFoldDB" id="A0A839UBG8"/>
<name>A0A839UBG8_9HYPH</name>
<evidence type="ECO:0000313" key="1">
    <source>
        <dbReference type="EMBL" id="MBB3148406.1"/>
    </source>
</evidence>